<dbReference type="Proteomes" id="UP001201980">
    <property type="component" value="Unassembled WGS sequence"/>
</dbReference>
<gene>
    <name evidence="3" type="ORF">MKZ38_001833</name>
</gene>
<dbReference type="PANTHER" id="PTHR43048:SF3">
    <property type="entry name" value="METHYLMALONYL-COA EPIMERASE, MITOCHONDRIAL"/>
    <property type="match status" value="1"/>
</dbReference>
<feature type="domain" description="VOC" evidence="2">
    <location>
        <begin position="171"/>
        <end position="294"/>
    </location>
</feature>
<dbReference type="InterPro" id="IPR051785">
    <property type="entry name" value="MMCE/EMCE_epimerase"/>
</dbReference>
<dbReference type="Pfam" id="PF00903">
    <property type="entry name" value="Glyoxalase"/>
    <property type="match status" value="2"/>
</dbReference>
<feature type="domain" description="VOC" evidence="2">
    <location>
        <begin position="12"/>
        <end position="134"/>
    </location>
</feature>
<dbReference type="InterPro" id="IPR037523">
    <property type="entry name" value="VOC_core"/>
</dbReference>
<dbReference type="GO" id="GO:0046491">
    <property type="term" value="P:L-methylmalonyl-CoA metabolic process"/>
    <property type="evidence" value="ECO:0007669"/>
    <property type="project" value="TreeGrafter"/>
</dbReference>
<dbReference type="SUPFAM" id="SSF54593">
    <property type="entry name" value="Glyoxalase/Bleomycin resistance protein/Dihydroxybiphenyl dioxygenase"/>
    <property type="match status" value="1"/>
</dbReference>
<protein>
    <submittedName>
        <fullName evidence="3">Glyoxalase family protein</fullName>
    </submittedName>
</protein>
<keyword evidence="4" id="KW-1185">Reference proteome</keyword>
<dbReference type="PROSITE" id="PS51819">
    <property type="entry name" value="VOC"/>
    <property type="match status" value="2"/>
</dbReference>
<evidence type="ECO:0000313" key="4">
    <source>
        <dbReference type="Proteomes" id="UP001201980"/>
    </source>
</evidence>
<dbReference type="GO" id="GO:0005739">
    <property type="term" value="C:mitochondrion"/>
    <property type="evidence" value="ECO:0007669"/>
    <property type="project" value="TreeGrafter"/>
</dbReference>
<dbReference type="InterPro" id="IPR029068">
    <property type="entry name" value="Glyas_Bleomycin-R_OHBP_Dase"/>
</dbReference>
<reference evidence="3" key="1">
    <citation type="submission" date="2022-07" db="EMBL/GenBank/DDBJ databases">
        <title>Draft genome sequence of Zalerion maritima ATCC 34329, a (micro)plastics degrading marine fungus.</title>
        <authorList>
            <person name="Paco A."/>
            <person name="Goncalves M.F.M."/>
            <person name="Rocha-Santos T.A.P."/>
            <person name="Alves A."/>
        </authorList>
    </citation>
    <scope>NUCLEOTIDE SEQUENCE</scope>
    <source>
        <strain evidence="3">ATCC 34329</strain>
    </source>
</reference>
<proteinExistence type="predicted"/>
<dbReference type="FunFam" id="3.10.180.10:FF:000039">
    <property type="entry name" value="Trihydroxytoluene oxygenase (AFU_orthologue AFUA_8G02470)"/>
    <property type="match status" value="1"/>
</dbReference>
<dbReference type="FunFam" id="3.10.180.10:FF:000034">
    <property type="entry name" value="Glyoxalase/Bleomycin resistance protein/Dihydroxybiphenyl dioxygenase"/>
    <property type="match status" value="1"/>
</dbReference>
<dbReference type="AlphaFoldDB" id="A0AAD5RIX6"/>
<dbReference type="PANTHER" id="PTHR43048">
    <property type="entry name" value="METHYLMALONYL-COA EPIMERASE"/>
    <property type="match status" value="1"/>
</dbReference>
<comment type="caution">
    <text evidence="3">The sequence shown here is derived from an EMBL/GenBank/DDBJ whole genome shotgun (WGS) entry which is preliminary data.</text>
</comment>
<accession>A0AAD5RIX6</accession>
<keyword evidence="1" id="KW-0479">Metal-binding</keyword>
<sequence length="327" mass="37330">MSTPPRKINLVRIAHVFYQHANLEPAIKFVNDFGFKEVSHIPSTPSSPERIYYRGYGSEPFVLCLEQSLDGKSDSFGGVAFVVESKDDLELASETLPNATEVYDLGESKGAPGGGKGVTFYDPQDGFPFHLVWGQEKVDPTEPHFPELKVNYNRPVNKKLRFEKRPAPVHKLGHFGVCVTNFEKAYDLYTNRFNFFPSELIHTPDGKNVTVFYRLGRGKESVDHHSFFFYEGPEYHVHHTSYETFDFDTQVVGHDWLRDKGYKSCWGVGRHIMGSQIFDYWFDPDGFIMEHYVDGDLLDDTEPTQHTLAGPGNLHVWGPEVPPDFLK</sequence>
<dbReference type="Gene3D" id="3.10.180.10">
    <property type="entry name" value="2,3-Dihydroxybiphenyl 1,2-Dioxygenase, domain 1"/>
    <property type="match status" value="2"/>
</dbReference>
<dbReference type="GO" id="GO:0004493">
    <property type="term" value="F:methylmalonyl-CoA epimerase activity"/>
    <property type="evidence" value="ECO:0007669"/>
    <property type="project" value="TreeGrafter"/>
</dbReference>
<dbReference type="GO" id="GO:0046872">
    <property type="term" value="F:metal ion binding"/>
    <property type="evidence" value="ECO:0007669"/>
    <property type="project" value="UniProtKB-KW"/>
</dbReference>
<dbReference type="InterPro" id="IPR004360">
    <property type="entry name" value="Glyas_Fos-R_dOase_dom"/>
</dbReference>
<evidence type="ECO:0000256" key="1">
    <source>
        <dbReference type="ARBA" id="ARBA00022723"/>
    </source>
</evidence>
<evidence type="ECO:0000259" key="2">
    <source>
        <dbReference type="PROSITE" id="PS51819"/>
    </source>
</evidence>
<name>A0AAD5RIX6_9PEZI</name>
<dbReference type="EMBL" id="JAKWBI020001512">
    <property type="protein sequence ID" value="KAJ2890494.1"/>
    <property type="molecule type" value="Genomic_DNA"/>
</dbReference>
<evidence type="ECO:0000313" key="3">
    <source>
        <dbReference type="EMBL" id="KAJ2890494.1"/>
    </source>
</evidence>
<organism evidence="3 4">
    <name type="scientific">Zalerion maritima</name>
    <dbReference type="NCBI Taxonomy" id="339359"/>
    <lineage>
        <taxon>Eukaryota</taxon>
        <taxon>Fungi</taxon>
        <taxon>Dikarya</taxon>
        <taxon>Ascomycota</taxon>
        <taxon>Pezizomycotina</taxon>
        <taxon>Sordariomycetes</taxon>
        <taxon>Lulworthiomycetidae</taxon>
        <taxon>Lulworthiales</taxon>
        <taxon>Lulworthiaceae</taxon>
        <taxon>Zalerion</taxon>
    </lineage>
</organism>